<dbReference type="Gene3D" id="1.20.1250.20">
    <property type="entry name" value="MFS general substrate transporter like domains"/>
    <property type="match status" value="1"/>
</dbReference>
<feature type="transmembrane region" description="Helical" evidence="13">
    <location>
        <begin position="456"/>
        <end position="477"/>
    </location>
</feature>
<evidence type="ECO:0000256" key="12">
    <source>
        <dbReference type="RuleBase" id="RU003346"/>
    </source>
</evidence>
<dbReference type="Proteomes" id="UP000042958">
    <property type="component" value="Unassembled WGS sequence"/>
</dbReference>
<dbReference type="STRING" id="104259.A0A0F7TQ03"/>
<dbReference type="InterPro" id="IPR003663">
    <property type="entry name" value="Sugar/inositol_transpt"/>
</dbReference>
<evidence type="ECO:0000256" key="1">
    <source>
        <dbReference type="ARBA" id="ARBA00004651"/>
    </source>
</evidence>
<dbReference type="PROSITE" id="PS50850">
    <property type="entry name" value="MFS"/>
    <property type="match status" value="1"/>
</dbReference>
<dbReference type="InterPro" id="IPR020846">
    <property type="entry name" value="MFS_dom"/>
</dbReference>
<feature type="domain" description="Major facilitator superfamily (MFS) profile" evidence="14">
    <location>
        <begin position="24"/>
        <end position="481"/>
    </location>
</feature>
<organism evidence="15 16">
    <name type="scientific">Penicillium brasilianum</name>
    <dbReference type="NCBI Taxonomy" id="104259"/>
    <lineage>
        <taxon>Eukaryota</taxon>
        <taxon>Fungi</taxon>
        <taxon>Dikarya</taxon>
        <taxon>Ascomycota</taxon>
        <taxon>Pezizomycotina</taxon>
        <taxon>Eurotiomycetes</taxon>
        <taxon>Eurotiomycetidae</taxon>
        <taxon>Eurotiales</taxon>
        <taxon>Aspergillaceae</taxon>
        <taxon>Penicillium</taxon>
    </lineage>
</organism>
<keyword evidence="8 13" id="KW-0472">Membrane</keyword>
<dbReference type="EMBL" id="CDHK01000006">
    <property type="protein sequence ID" value="CEJ58873.1"/>
    <property type="molecule type" value="Genomic_DNA"/>
</dbReference>
<evidence type="ECO:0000256" key="11">
    <source>
        <dbReference type="ARBA" id="ARBA00043213"/>
    </source>
</evidence>
<evidence type="ECO:0000256" key="4">
    <source>
        <dbReference type="ARBA" id="ARBA00022692"/>
    </source>
</evidence>
<evidence type="ECO:0000256" key="3">
    <source>
        <dbReference type="ARBA" id="ARBA00022448"/>
    </source>
</evidence>
<dbReference type="OrthoDB" id="508119at2759"/>
<evidence type="ECO:0000256" key="7">
    <source>
        <dbReference type="ARBA" id="ARBA00022989"/>
    </source>
</evidence>
<feature type="transmembrane region" description="Helical" evidence="13">
    <location>
        <begin position="160"/>
        <end position="181"/>
    </location>
</feature>
<dbReference type="InterPro" id="IPR036259">
    <property type="entry name" value="MFS_trans_sf"/>
</dbReference>
<evidence type="ECO:0000256" key="10">
    <source>
        <dbReference type="ARBA" id="ARBA00038682"/>
    </source>
</evidence>
<dbReference type="InterPro" id="IPR050360">
    <property type="entry name" value="MFS_Sugar_Transporters"/>
</dbReference>
<dbReference type="PANTHER" id="PTHR48022">
    <property type="entry name" value="PLASTIDIC GLUCOSE TRANSPORTER 4"/>
    <property type="match status" value="1"/>
</dbReference>
<name>A0A0F7TQ03_PENBI</name>
<dbReference type="AlphaFoldDB" id="A0A0F7TQ03"/>
<feature type="transmembrane region" description="Helical" evidence="13">
    <location>
        <begin position="68"/>
        <end position="88"/>
    </location>
</feature>
<proteinExistence type="inferred from homology"/>
<protein>
    <recommendedName>
        <fullName evidence="11">Quinate transporter</fullName>
    </recommendedName>
</protein>
<feature type="transmembrane region" description="Helical" evidence="13">
    <location>
        <begin position="21"/>
        <end position="48"/>
    </location>
</feature>
<gene>
    <name evidence="15" type="ORF">PMG11_07519</name>
</gene>
<evidence type="ECO:0000256" key="5">
    <source>
        <dbReference type="ARBA" id="ARBA00022843"/>
    </source>
</evidence>
<evidence type="ECO:0000256" key="13">
    <source>
        <dbReference type="SAM" id="Phobius"/>
    </source>
</evidence>
<evidence type="ECO:0000259" key="14">
    <source>
        <dbReference type="PROSITE" id="PS50850"/>
    </source>
</evidence>
<keyword evidence="5" id="KW-0832">Ubl conjugation</keyword>
<dbReference type="Pfam" id="PF00083">
    <property type="entry name" value="Sugar_tr"/>
    <property type="match status" value="1"/>
</dbReference>
<evidence type="ECO:0000313" key="15">
    <source>
        <dbReference type="EMBL" id="CEJ58873.1"/>
    </source>
</evidence>
<feature type="transmembrane region" description="Helical" evidence="13">
    <location>
        <begin position="100"/>
        <end position="119"/>
    </location>
</feature>
<dbReference type="GO" id="GO:0005351">
    <property type="term" value="F:carbohydrate:proton symporter activity"/>
    <property type="evidence" value="ECO:0007669"/>
    <property type="project" value="TreeGrafter"/>
</dbReference>
<dbReference type="PROSITE" id="PS00216">
    <property type="entry name" value="SUGAR_TRANSPORT_1"/>
    <property type="match status" value="1"/>
</dbReference>
<keyword evidence="3 12" id="KW-0813">Transport</keyword>
<comment type="similarity">
    <text evidence="2 12">Belongs to the major facilitator superfamily. Sugar transporter (TC 2.A.1.1) family.</text>
</comment>
<dbReference type="PRINTS" id="PR00171">
    <property type="entry name" value="SUGRTRNSPORT"/>
</dbReference>
<feature type="transmembrane region" description="Helical" evidence="13">
    <location>
        <begin position="324"/>
        <end position="346"/>
    </location>
</feature>
<dbReference type="NCBIfam" id="TIGR00879">
    <property type="entry name" value="SP"/>
    <property type="match status" value="1"/>
</dbReference>
<keyword evidence="16" id="KW-1185">Reference proteome</keyword>
<dbReference type="InterPro" id="IPR005828">
    <property type="entry name" value="MFS_sugar_transport-like"/>
</dbReference>
<dbReference type="PANTHER" id="PTHR48022:SF34">
    <property type="entry name" value="MAJOR FACILITATOR SUPERFAMILY (MFS) PROFILE DOMAIN-CONTAINING PROTEIN-RELATED"/>
    <property type="match status" value="1"/>
</dbReference>
<evidence type="ECO:0000256" key="8">
    <source>
        <dbReference type="ARBA" id="ARBA00023136"/>
    </source>
</evidence>
<keyword evidence="7 13" id="KW-1133">Transmembrane helix</keyword>
<dbReference type="SUPFAM" id="SSF103473">
    <property type="entry name" value="MFS general substrate transporter"/>
    <property type="match status" value="1"/>
</dbReference>
<comment type="subcellular location">
    <subcellularLocation>
        <location evidence="1">Cell membrane</location>
        <topology evidence="1">Multi-pass membrane protein</topology>
    </subcellularLocation>
</comment>
<evidence type="ECO:0000256" key="2">
    <source>
        <dbReference type="ARBA" id="ARBA00010992"/>
    </source>
</evidence>
<evidence type="ECO:0000256" key="9">
    <source>
        <dbReference type="ARBA" id="ARBA00037560"/>
    </source>
</evidence>
<keyword evidence="4 13" id="KW-0812">Transmembrane</keyword>
<dbReference type="InterPro" id="IPR005829">
    <property type="entry name" value="Sugar_transporter_CS"/>
</dbReference>
<keyword evidence="6" id="KW-0672">Quinate metabolism</keyword>
<comment type="subunit">
    <text evidence="10">Interacts with creB.</text>
</comment>
<dbReference type="GO" id="GO:0005886">
    <property type="term" value="C:plasma membrane"/>
    <property type="evidence" value="ECO:0007669"/>
    <property type="project" value="UniProtKB-SubCell"/>
</dbReference>
<evidence type="ECO:0000256" key="6">
    <source>
        <dbReference type="ARBA" id="ARBA00022911"/>
    </source>
</evidence>
<reference evidence="16" key="1">
    <citation type="journal article" date="2015" name="Genome Announc.">
        <title>Draft genome sequence of the fungus Penicillium brasilianum MG11.</title>
        <authorList>
            <person name="Horn F."/>
            <person name="Linde J."/>
            <person name="Mattern D.J."/>
            <person name="Walther G."/>
            <person name="Guthke R."/>
            <person name="Brakhage A.A."/>
            <person name="Valiante V."/>
        </authorList>
    </citation>
    <scope>NUCLEOTIDE SEQUENCE [LARGE SCALE GENOMIC DNA]</scope>
    <source>
        <strain evidence="16">MG11</strain>
    </source>
</reference>
<feature type="transmembrane region" description="Helical" evidence="13">
    <location>
        <begin position="193"/>
        <end position="214"/>
    </location>
</feature>
<evidence type="ECO:0000313" key="16">
    <source>
        <dbReference type="Proteomes" id="UP000042958"/>
    </source>
</evidence>
<dbReference type="PROSITE" id="PS00217">
    <property type="entry name" value="SUGAR_TRANSPORT_2"/>
    <property type="match status" value="1"/>
</dbReference>
<feature type="transmembrane region" description="Helical" evidence="13">
    <location>
        <begin position="282"/>
        <end position="304"/>
    </location>
</feature>
<feature type="transmembrane region" description="Helical" evidence="13">
    <location>
        <begin position="395"/>
        <end position="415"/>
    </location>
</feature>
<comment type="function">
    <text evidence="9">Integral membrane transporter that imports quinic acid to be catabolized as a carbon source.</text>
</comment>
<feature type="transmembrane region" description="Helical" evidence="13">
    <location>
        <begin position="353"/>
        <end position="375"/>
    </location>
</feature>
<accession>A0A0F7TQ03</accession>
<dbReference type="CDD" id="cd17356">
    <property type="entry name" value="MFS_HXT"/>
    <property type="match status" value="1"/>
</dbReference>
<feature type="transmembrane region" description="Helical" evidence="13">
    <location>
        <begin position="125"/>
        <end position="148"/>
    </location>
</feature>
<dbReference type="FunFam" id="1.20.1250.20:FF:000026">
    <property type="entry name" value="MFS quinate transporter QutD"/>
    <property type="match status" value="1"/>
</dbReference>
<sequence length="547" mass="60620">MSILKMVEDRPTPKAVYNWRVYLLAAVASCTSCMIGYDSAFIGTTLALDSFKSEFHFDTMSTATKNLISANIVSCYQAGAFFGAFFAYPIGHFWGRRMGLMSAAIIFVLGAGIMLGANGSRGLGLIYAGRVLAGLGVGAGSNLTPIYISELSPPAIRGRLVGVYELGWQVGGLVGFWINYGVSETLAPSHKQWLIPFAVQLIPAGLLLIGGAFIRESPRWLFSCGRREEAIKNLCWIRQLPEDDIYMIEEIGAIDQALEEQRSTIGVGFWKPFQAAGTNKRVMWRLFLGSMLFFWQNGSGINAINYYSPTVFKSIGVTGTNTSLLTTGIFGVVKTVVTFVWLLYLIDRVGRRNLLLIGAVGGSICLWIVGAYIKIAEPAKHPKTSMDGGGIAAMFFFYLWTVFYTPTWNGTPWVLNSEMFDTNMRSLAQACAAASNWLWNFLISRFTPQMFTAMGYGVYFFFASLMILSVFFVFFLIPETKGIPLESMDRLFEIKPIWRAHAQIVATLREEEEGFRHDIEESGLAESKLNAEQVENAATQQSKTSYA</sequence>